<dbReference type="GO" id="GO:0016887">
    <property type="term" value="F:ATP hydrolysis activity"/>
    <property type="evidence" value="ECO:0007669"/>
    <property type="project" value="RHEA"/>
</dbReference>
<comment type="caution">
    <text evidence="15">The sequence shown here is derived from an EMBL/GenBank/DDBJ whole genome shotgun (WGS) entry which is preliminary data.</text>
</comment>
<keyword evidence="9 12" id="KW-0238">DNA-binding</keyword>
<feature type="binding site" evidence="12">
    <location>
        <position position="485"/>
    </location>
    <ligand>
        <name>Zn(2+)</name>
        <dbReference type="ChEBI" id="CHEBI:29105"/>
        <label>2</label>
    </ligand>
</feature>
<comment type="catalytic activity">
    <reaction evidence="12">
        <text>Couples ATP hydrolysis with the unwinding of duplex DNA by translocating in the 3'-5' direction.</text>
        <dbReference type="EC" id="5.6.2.4"/>
    </reaction>
</comment>
<evidence type="ECO:0000313" key="16">
    <source>
        <dbReference type="Proteomes" id="UP000319449"/>
    </source>
</evidence>
<dbReference type="GO" id="GO:0005524">
    <property type="term" value="F:ATP binding"/>
    <property type="evidence" value="ECO:0007669"/>
    <property type="project" value="UniProtKB-UniRule"/>
</dbReference>
<keyword evidence="6 12" id="KW-0347">Helicase</keyword>
<feature type="binding site" evidence="12">
    <location>
        <position position="455"/>
    </location>
    <ligand>
        <name>Zn(2+)</name>
        <dbReference type="ChEBI" id="CHEBI:29105"/>
        <label>1</label>
    </ligand>
</feature>
<evidence type="ECO:0000259" key="14">
    <source>
        <dbReference type="PROSITE" id="PS51194"/>
    </source>
</evidence>
<dbReference type="HAMAP" id="MF_00983">
    <property type="entry name" value="PriA"/>
    <property type="match status" value="1"/>
</dbReference>
<dbReference type="InterPro" id="IPR042115">
    <property type="entry name" value="PriA_3primeBD_sf"/>
</dbReference>
<dbReference type="InterPro" id="IPR027417">
    <property type="entry name" value="P-loop_NTPase"/>
</dbReference>
<dbReference type="PROSITE" id="PS51192">
    <property type="entry name" value="HELICASE_ATP_BIND_1"/>
    <property type="match status" value="1"/>
</dbReference>
<evidence type="ECO:0000256" key="10">
    <source>
        <dbReference type="ARBA" id="ARBA00023235"/>
    </source>
</evidence>
<evidence type="ECO:0000256" key="11">
    <source>
        <dbReference type="ARBA" id="ARBA00048988"/>
    </source>
</evidence>
<protein>
    <recommendedName>
        <fullName evidence="12">Replication restart protein PriA</fullName>
    </recommendedName>
    <alternativeName>
        <fullName evidence="12">ATP-dependent DNA helicase PriA</fullName>
        <ecNumber evidence="12">5.6.2.4</ecNumber>
    </alternativeName>
    <alternativeName>
        <fullName evidence="12">DNA 3'-5' helicase PriA</fullName>
    </alternativeName>
</protein>
<dbReference type="InterPro" id="IPR001650">
    <property type="entry name" value="Helicase_C-like"/>
</dbReference>
<dbReference type="EMBL" id="VLLN01000013">
    <property type="protein sequence ID" value="TWJ18903.1"/>
    <property type="molecule type" value="Genomic_DNA"/>
</dbReference>
<dbReference type="GO" id="GO:1990077">
    <property type="term" value="C:primosome complex"/>
    <property type="evidence" value="ECO:0007669"/>
    <property type="project" value="UniProtKB-UniRule"/>
</dbReference>
<dbReference type="AlphaFoldDB" id="A0A562VLR6"/>
<keyword evidence="1 12" id="KW-0639">Primosome</keyword>
<dbReference type="SMART" id="SM00487">
    <property type="entry name" value="DEXDc"/>
    <property type="match status" value="1"/>
</dbReference>
<accession>A0A562VLR6</accession>
<keyword evidence="4 12" id="KW-0547">Nucleotide-binding</keyword>
<dbReference type="InterPro" id="IPR014001">
    <property type="entry name" value="Helicase_ATP-bd"/>
</dbReference>
<organism evidence="15 16">
    <name type="scientific">Geobacter argillaceus</name>
    <dbReference type="NCBI Taxonomy" id="345631"/>
    <lineage>
        <taxon>Bacteria</taxon>
        <taxon>Pseudomonadati</taxon>
        <taxon>Thermodesulfobacteriota</taxon>
        <taxon>Desulfuromonadia</taxon>
        <taxon>Geobacterales</taxon>
        <taxon>Geobacteraceae</taxon>
        <taxon>Geobacter</taxon>
    </lineage>
</organism>
<evidence type="ECO:0000259" key="13">
    <source>
        <dbReference type="PROSITE" id="PS51192"/>
    </source>
</evidence>
<dbReference type="GO" id="GO:0043138">
    <property type="term" value="F:3'-5' DNA helicase activity"/>
    <property type="evidence" value="ECO:0007669"/>
    <property type="project" value="UniProtKB-EC"/>
</dbReference>
<comment type="similarity">
    <text evidence="12">Belongs to the helicase family. PriA subfamily.</text>
</comment>
<comment type="function">
    <text evidence="12">Initiates the restart of stalled replication forks, which reloads the replicative helicase on sites other than the origin of replication. Recognizes and binds to abandoned replication forks and remodels them to uncover a helicase loading site. Promotes assembly of the primosome at these replication forks.</text>
</comment>
<dbReference type="SMART" id="SM00490">
    <property type="entry name" value="HELICc"/>
    <property type="match status" value="1"/>
</dbReference>
<gene>
    <name evidence="12" type="primary">priA</name>
    <name evidence="15" type="ORF">JN12_02354</name>
</gene>
<feature type="binding site" evidence="12">
    <location>
        <position position="495"/>
    </location>
    <ligand>
        <name>Zn(2+)</name>
        <dbReference type="ChEBI" id="CHEBI:29105"/>
        <label>1</label>
    </ligand>
</feature>
<dbReference type="CDD" id="cd18804">
    <property type="entry name" value="SF2_C_priA"/>
    <property type="match status" value="1"/>
</dbReference>
<feature type="binding site" evidence="12">
    <location>
        <position position="458"/>
    </location>
    <ligand>
        <name>Zn(2+)</name>
        <dbReference type="ChEBI" id="CHEBI:29105"/>
        <label>1</label>
    </ligand>
</feature>
<evidence type="ECO:0000256" key="12">
    <source>
        <dbReference type="HAMAP-Rule" id="MF_00983"/>
    </source>
</evidence>
<dbReference type="RefSeq" id="WP_145022954.1">
    <property type="nucleotide sequence ID" value="NZ_VLLN01000013.1"/>
</dbReference>
<dbReference type="Pfam" id="PF18074">
    <property type="entry name" value="PriA_C"/>
    <property type="match status" value="1"/>
</dbReference>
<dbReference type="InterPro" id="IPR041236">
    <property type="entry name" value="PriA_C"/>
</dbReference>
<dbReference type="PANTHER" id="PTHR30580:SF0">
    <property type="entry name" value="PRIMOSOMAL PROTEIN N"/>
    <property type="match status" value="1"/>
</dbReference>
<keyword evidence="5 12" id="KW-0378">Hydrolase</keyword>
<dbReference type="OrthoDB" id="9759544at2"/>
<feature type="binding site" evidence="12">
    <location>
        <position position="482"/>
    </location>
    <ligand>
        <name>Zn(2+)</name>
        <dbReference type="ChEBI" id="CHEBI:29105"/>
        <label>2</label>
    </ligand>
</feature>
<evidence type="ECO:0000256" key="8">
    <source>
        <dbReference type="ARBA" id="ARBA00022840"/>
    </source>
</evidence>
<feature type="binding site" evidence="12">
    <location>
        <position position="464"/>
    </location>
    <ligand>
        <name>Zn(2+)</name>
        <dbReference type="ChEBI" id="CHEBI:29105"/>
        <label>2</label>
    </ligand>
</feature>
<evidence type="ECO:0000313" key="15">
    <source>
        <dbReference type="EMBL" id="TWJ18903.1"/>
    </source>
</evidence>
<evidence type="ECO:0000256" key="4">
    <source>
        <dbReference type="ARBA" id="ARBA00022741"/>
    </source>
</evidence>
<dbReference type="PANTHER" id="PTHR30580">
    <property type="entry name" value="PRIMOSOMAL PROTEIN N"/>
    <property type="match status" value="1"/>
</dbReference>
<dbReference type="GO" id="GO:0006269">
    <property type="term" value="P:DNA replication, synthesis of primer"/>
    <property type="evidence" value="ECO:0007669"/>
    <property type="project" value="UniProtKB-KW"/>
</dbReference>
<keyword evidence="7 12" id="KW-0862">Zinc</keyword>
<comment type="cofactor">
    <cofactor evidence="12">
        <name>Zn(2+)</name>
        <dbReference type="ChEBI" id="CHEBI:29105"/>
    </cofactor>
    <text evidence="12">Binds 2 zinc ions per subunit.</text>
</comment>
<dbReference type="InterPro" id="IPR005259">
    <property type="entry name" value="PriA"/>
</dbReference>
<dbReference type="Pfam" id="PF18319">
    <property type="entry name" value="Zn_ribbon_PriA"/>
    <property type="match status" value="1"/>
</dbReference>
<evidence type="ECO:0000256" key="7">
    <source>
        <dbReference type="ARBA" id="ARBA00022833"/>
    </source>
</evidence>
<dbReference type="Pfam" id="PF00270">
    <property type="entry name" value="DEAD"/>
    <property type="match status" value="1"/>
</dbReference>
<dbReference type="GO" id="GO:0008270">
    <property type="term" value="F:zinc ion binding"/>
    <property type="evidence" value="ECO:0007669"/>
    <property type="project" value="UniProtKB-UniRule"/>
</dbReference>
<dbReference type="InterPro" id="IPR040498">
    <property type="entry name" value="PriA_CRR"/>
</dbReference>
<proteinExistence type="inferred from homology"/>
<dbReference type="Pfam" id="PF00271">
    <property type="entry name" value="Helicase_C"/>
    <property type="match status" value="1"/>
</dbReference>
<dbReference type="Pfam" id="PF17764">
    <property type="entry name" value="PriA_3primeBD"/>
    <property type="match status" value="1"/>
</dbReference>
<evidence type="ECO:0000256" key="3">
    <source>
        <dbReference type="ARBA" id="ARBA00022723"/>
    </source>
</evidence>
<keyword evidence="8 12" id="KW-0067">ATP-binding</keyword>
<evidence type="ECO:0000256" key="1">
    <source>
        <dbReference type="ARBA" id="ARBA00022515"/>
    </source>
</evidence>
<feature type="binding site" evidence="12">
    <location>
        <position position="467"/>
    </location>
    <ligand>
        <name>Zn(2+)</name>
        <dbReference type="ChEBI" id="CHEBI:29105"/>
        <label>2</label>
    </ligand>
</feature>
<dbReference type="GO" id="GO:0006270">
    <property type="term" value="P:DNA replication initiation"/>
    <property type="evidence" value="ECO:0007669"/>
    <property type="project" value="TreeGrafter"/>
</dbReference>
<feature type="binding site" evidence="12">
    <location>
        <position position="498"/>
    </location>
    <ligand>
        <name>Zn(2+)</name>
        <dbReference type="ChEBI" id="CHEBI:29105"/>
        <label>1</label>
    </ligand>
</feature>
<feature type="domain" description="Helicase C-terminal" evidence="14">
    <location>
        <begin position="490"/>
        <end position="644"/>
    </location>
</feature>
<dbReference type="EC" id="5.6.2.4" evidence="12"/>
<reference evidence="15 16" key="1">
    <citation type="submission" date="2019-07" db="EMBL/GenBank/DDBJ databases">
        <title>Genomic Encyclopedia of Archaeal and Bacterial Type Strains, Phase II (KMG-II): from individual species to whole genera.</title>
        <authorList>
            <person name="Goeker M."/>
        </authorList>
    </citation>
    <scope>NUCLEOTIDE SEQUENCE [LARGE SCALE GENOMIC DNA]</scope>
    <source>
        <strain evidence="15 16">ATCC BAA-1139</strain>
    </source>
</reference>
<evidence type="ECO:0000256" key="6">
    <source>
        <dbReference type="ARBA" id="ARBA00022806"/>
    </source>
</evidence>
<dbReference type="SUPFAM" id="SSF52540">
    <property type="entry name" value="P-loop containing nucleoside triphosphate hydrolases"/>
    <property type="match status" value="2"/>
</dbReference>
<dbReference type="Proteomes" id="UP000319449">
    <property type="component" value="Unassembled WGS sequence"/>
</dbReference>
<dbReference type="PROSITE" id="PS51194">
    <property type="entry name" value="HELICASE_CTER"/>
    <property type="match status" value="1"/>
</dbReference>
<dbReference type="Gene3D" id="3.40.1440.60">
    <property type="entry name" value="PriA, 3(prime) DNA-binding domain"/>
    <property type="match status" value="1"/>
</dbReference>
<comment type="catalytic activity">
    <reaction evidence="11 12">
        <text>ATP + H2O = ADP + phosphate + H(+)</text>
        <dbReference type="Rhea" id="RHEA:13065"/>
        <dbReference type="ChEBI" id="CHEBI:15377"/>
        <dbReference type="ChEBI" id="CHEBI:15378"/>
        <dbReference type="ChEBI" id="CHEBI:30616"/>
        <dbReference type="ChEBI" id="CHEBI:43474"/>
        <dbReference type="ChEBI" id="CHEBI:456216"/>
        <dbReference type="EC" id="5.6.2.4"/>
    </reaction>
</comment>
<keyword evidence="10 12" id="KW-0413">Isomerase</keyword>
<dbReference type="NCBIfam" id="TIGR00595">
    <property type="entry name" value="priA"/>
    <property type="match status" value="1"/>
</dbReference>
<keyword evidence="16" id="KW-1185">Reference proteome</keyword>
<dbReference type="GO" id="GO:0003677">
    <property type="term" value="F:DNA binding"/>
    <property type="evidence" value="ECO:0007669"/>
    <property type="project" value="UniProtKB-UniRule"/>
</dbReference>
<dbReference type="GO" id="GO:0006310">
    <property type="term" value="P:DNA recombination"/>
    <property type="evidence" value="ECO:0007669"/>
    <property type="project" value="InterPro"/>
</dbReference>
<feature type="domain" description="Helicase ATP-binding" evidence="13">
    <location>
        <begin position="231"/>
        <end position="397"/>
    </location>
</feature>
<sequence length="750" mass="81291">MTDTPHLIDVAVALPVDQTFTYSVPPELVPAAVIGCRVLVPFGRRTVTGYVLGHAGETADACKEIREVLDREPLFAEDDLGFYRWIAAYYLQPLGEVIRAALPAGLTVTGRLKTTAASDGTTVTGEVLSKGQRLKTEPCYRASGQPMPEKLRGKALDILQFLLANGEASGRELGGRFAPCGPQLKKLLAAGLIASREREVYRDPFQDAVTPDSPPPLTDEQAAALVPLTAAIDARTFAPFLLHGVTGSGKTEVYLRAIAHALERHKTALVLVPEIALTPQLVGRFRRRFDTGIAVLHSGLSDGERYDQWRRIRRGEVRIVIGARSAIFAPLAEIGVIVVDEEHEGSYKQSEGVRYNARDLALVLGTRHLATVILGSATPLVTSRHAAAGNKLGYLSLSRRVNGLPLPTTTLLDIRGHRKSPLHPALATALAGNLTAGGQAMLLLNRRGFATWLVCSACGEVLHCPNCSVTLTYHQQKRRHLCHYCDYNIPAPSLCPKCESGELTFLGRGTERLEEEIQALLPTACVARMDRDTTAGKGGHARILDRLASGAVDILVGTQMIAKGHDFPGVTLVGVVDVDAVLNLPDFRSSERAFQLVSQVAGRAGRGALPGTVLVQSMVPDHYALQRAARHDYDGFYEEELASRRETGYPPFSYLAAIHLSSPAFQAAEQAAAAAAGQLREIRQALGFRTEILGPAAPPLGKVRGRYRWQILLKGTNRQELHRLAQRFRTGYSPPANVRVAVDIDPVDML</sequence>
<comment type="subunit">
    <text evidence="12">Component of the replication restart primosome.</text>
</comment>
<dbReference type="InterPro" id="IPR041222">
    <property type="entry name" value="PriA_3primeBD"/>
</dbReference>
<dbReference type="Gene3D" id="3.40.50.300">
    <property type="entry name" value="P-loop containing nucleotide triphosphate hydrolases"/>
    <property type="match status" value="2"/>
</dbReference>
<evidence type="ECO:0000256" key="5">
    <source>
        <dbReference type="ARBA" id="ARBA00022801"/>
    </source>
</evidence>
<evidence type="ECO:0000256" key="2">
    <source>
        <dbReference type="ARBA" id="ARBA00022705"/>
    </source>
</evidence>
<evidence type="ECO:0000256" key="9">
    <source>
        <dbReference type="ARBA" id="ARBA00023125"/>
    </source>
</evidence>
<keyword evidence="3 12" id="KW-0479">Metal-binding</keyword>
<keyword evidence="2 12" id="KW-0235">DNA replication</keyword>
<name>A0A562VLR6_9BACT</name>
<dbReference type="CDD" id="cd17929">
    <property type="entry name" value="DEXHc_priA"/>
    <property type="match status" value="1"/>
</dbReference>
<dbReference type="GO" id="GO:0006302">
    <property type="term" value="P:double-strand break repair"/>
    <property type="evidence" value="ECO:0007669"/>
    <property type="project" value="InterPro"/>
</dbReference>
<dbReference type="FunFam" id="3.40.1440.60:FF:000001">
    <property type="entry name" value="Primosomal protein N"/>
    <property type="match status" value="1"/>
</dbReference>
<dbReference type="FunFam" id="3.40.50.300:FF:000489">
    <property type="entry name" value="Primosome assembly protein PriA"/>
    <property type="match status" value="1"/>
</dbReference>
<dbReference type="InterPro" id="IPR011545">
    <property type="entry name" value="DEAD/DEAH_box_helicase_dom"/>
</dbReference>